<evidence type="ECO:0000256" key="2">
    <source>
        <dbReference type="ARBA" id="ARBA00012682"/>
    </source>
</evidence>
<dbReference type="PANTHER" id="PTHR11404">
    <property type="entry name" value="SUPEROXIDE DISMUTASE 2"/>
    <property type="match status" value="1"/>
</dbReference>
<feature type="domain" description="Manganese/iron superoxide dismutase C-terminal" evidence="6">
    <location>
        <begin position="124"/>
        <end position="198"/>
    </location>
</feature>
<evidence type="ECO:0000259" key="6">
    <source>
        <dbReference type="Pfam" id="PF02777"/>
    </source>
</evidence>
<protein>
    <recommendedName>
        <fullName evidence="2">superoxide dismutase</fullName>
        <ecNumber evidence="2">1.15.1.1</ecNumber>
    </recommendedName>
</protein>
<name>A0A0F9SQ81_9ZZZZ</name>
<comment type="similarity">
    <text evidence="1">Belongs to the iron/manganese superoxide dismutase family.</text>
</comment>
<dbReference type="EC" id="1.15.1.1" evidence="2"/>
<dbReference type="Pfam" id="PF02777">
    <property type="entry name" value="Sod_Fe_C"/>
    <property type="match status" value="1"/>
</dbReference>
<dbReference type="SUPFAM" id="SSF46609">
    <property type="entry name" value="Fe,Mn superoxide dismutase (SOD), N-terminal domain"/>
    <property type="match status" value="1"/>
</dbReference>
<dbReference type="InterPro" id="IPR036314">
    <property type="entry name" value="SOD_C_sf"/>
</dbReference>
<keyword evidence="3" id="KW-0479">Metal-binding</keyword>
<evidence type="ECO:0000256" key="1">
    <source>
        <dbReference type="ARBA" id="ARBA00008714"/>
    </source>
</evidence>
<feature type="compositionally biased region" description="Basic and acidic residues" evidence="5">
    <location>
        <begin position="231"/>
        <end position="240"/>
    </location>
</feature>
<proteinExistence type="inferred from homology"/>
<gene>
    <name evidence="7" type="ORF">LCGC14_0489620</name>
</gene>
<organism evidence="7">
    <name type="scientific">marine sediment metagenome</name>
    <dbReference type="NCBI Taxonomy" id="412755"/>
    <lineage>
        <taxon>unclassified sequences</taxon>
        <taxon>metagenomes</taxon>
        <taxon>ecological metagenomes</taxon>
    </lineage>
</organism>
<reference evidence="7" key="1">
    <citation type="journal article" date="2015" name="Nature">
        <title>Complex archaea that bridge the gap between prokaryotes and eukaryotes.</title>
        <authorList>
            <person name="Spang A."/>
            <person name="Saw J.H."/>
            <person name="Jorgensen S.L."/>
            <person name="Zaremba-Niedzwiedzka K."/>
            <person name="Martijn J."/>
            <person name="Lind A.E."/>
            <person name="van Eijk R."/>
            <person name="Schleper C."/>
            <person name="Guy L."/>
            <person name="Ettema T.J."/>
        </authorList>
    </citation>
    <scope>NUCLEOTIDE SEQUENCE</scope>
</reference>
<dbReference type="GO" id="GO:0046872">
    <property type="term" value="F:metal ion binding"/>
    <property type="evidence" value="ECO:0007669"/>
    <property type="project" value="UniProtKB-KW"/>
</dbReference>
<dbReference type="InterPro" id="IPR050265">
    <property type="entry name" value="Fe/Mn_Superoxide_Dismutase"/>
</dbReference>
<accession>A0A0F9SQ81</accession>
<evidence type="ECO:0000313" key="7">
    <source>
        <dbReference type="EMBL" id="KKN64632.1"/>
    </source>
</evidence>
<evidence type="ECO:0000256" key="3">
    <source>
        <dbReference type="ARBA" id="ARBA00022723"/>
    </source>
</evidence>
<dbReference type="SUPFAM" id="SSF54719">
    <property type="entry name" value="Fe,Mn superoxide dismutase (SOD), C-terminal domain"/>
    <property type="match status" value="1"/>
</dbReference>
<evidence type="ECO:0000256" key="5">
    <source>
        <dbReference type="SAM" id="MobiDB-lite"/>
    </source>
</evidence>
<dbReference type="PANTHER" id="PTHR11404:SF6">
    <property type="entry name" value="SUPEROXIDE DISMUTASE [MN], MITOCHONDRIAL"/>
    <property type="match status" value="1"/>
</dbReference>
<dbReference type="EMBL" id="LAZR01000548">
    <property type="protein sequence ID" value="KKN64632.1"/>
    <property type="molecule type" value="Genomic_DNA"/>
</dbReference>
<comment type="caution">
    <text evidence="7">The sequence shown here is derived from an EMBL/GenBank/DDBJ whole genome shotgun (WGS) entry which is preliminary data.</text>
</comment>
<keyword evidence="4" id="KW-0560">Oxidoreductase</keyword>
<dbReference type="InterPro" id="IPR019832">
    <property type="entry name" value="Mn/Fe_SOD_C"/>
</dbReference>
<feature type="compositionally biased region" description="Polar residues" evidence="5">
    <location>
        <begin position="258"/>
        <end position="270"/>
    </location>
</feature>
<dbReference type="GO" id="GO:0004784">
    <property type="term" value="F:superoxide dismutase activity"/>
    <property type="evidence" value="ECO:0007669"/>
    <property type="project" value="UniProtKB-EC"/>
</dbReference>
<feature type="region of interest" description="Disordered" evidence="5">
    <location>
        <begin position="231"/>
        <end position="271"/>
    </location>
</feature>
<dbReference type="InterPro" id="IPR036324">
    <property type="entry name" value="Mn/Fe_SOD_N_sf"/>
</dbReference>
<evidence type="ECO:0000256" key="4">
    <source>
        <dbReference type="ARBA" id="ARBA00023002"/>
    </source>
</evidence>
<dbReference type="Gene3D" id="3.55.40.20">
    <property type="entry name" value="Iron/manganese superoxide dismutase, C-terminal domain"/>
    <property type="match status" value="1"/>
</dbReference>
<dbReference type="AlphaFoldDB" id="A0A0F9SQ81"/>
<sequence length="326" mass="36905">MQPKHYKFENLESSLSTKMFEDHWKLYERAVESLNETMTKLSNPYDPERLRSASTASGEWRDIENDKTSLSNSAMLHELFFENVLMPPQSAPMPAGPMFTSLVQSEFPHVKATDFWSHVIKPTAKAARGWCIVGWDTVNSKMDVTMMDGDFGPCLVGLYPILVIDTSEHAYAPQYGIDKGTYLEHIAKSINWSIIEHRVGVIHSASELMRTAIPEQAEDYVRDMLEEQKDDFGFPDKESYNEQGLPPAVGLDSRNEKSISPNPRVQSSVADGQGGVTLADLEAARDRIKALAKVTFRSEDSMYDEEVRGKSADFREALWDRLREEE</sequence>